<feature type="compositionally biased region" description="Low complexity" evidence="1">
    <location>
        <begin position="269"/>
        <end position="287"/>
    </location>
</feature>
<dbReference type="PANTHER" id="PTHR11188">
    <property type="entry name" value="ARRESTIN DOMAIN CONTAINING PROTEIN"/>
    <property type="match status" value="1"/>
</dbReference>
<accession>A0A409VFB9</accession>
<keyword evidence="4" id="KW-1185">Reference proteome</keyword>
<proteinExistence type="predicted"/>
<dbReference type="InterPro" id="IPR014752">
    <property type="entry name" value="Arrestin-like_C"/>
</dbReference>
<feature type="compositionally biased region" description="Polar residues" evidence="1">
    <location>
        <begin position="171"/>
        <end position="199"/>
    </location>
</feature>
<dbReference type="GO" id="GO:0005886">
    <property type="term" value="C:plasma membrane"/>
    <property type="evidence" value="ECO:0007669"/>
    <property type="project" value="TreeGrafter"/>
</dbReference>
<feature type="region of interest" description="Disordered" evidence="1">
    <location>
        <begin position="923"/>
        <end position="961"/>
    </location>
</feature>
<dbReference type="InterPro" id="IPR050357">
    <property type="entry name" value="Arrestin_domain-protein"/>
</dbReference>
<dbReference type="InterPro" id="IPR014756">
    <property type="entry name" value="Ig_E-set"/>
</dbReference>
<dbReference type="InterPro" id="IPR011021">
    <property type="entry name" value="Arrestin-like_N"/>
</dbReference>
<dbReference type="InParanoid" id="A0A409VFB9"/>
<dbReference type="GO" id="GO:0070086">
    <property type="term" value="P:ubiquitin-dependent endocytosis"/>
    <property type="evidence" value="ECO:0007669"/>
    <property type="project" value="TreeGrafter"/>
</dbReference>
<dbReference type="OrthoDB" id="2238745at2759"/>
<dbReference type="EMBL" id="NHYE01005660">
    <property type="protein sequence ID" value="PPQ64945.1"/>
    <property type="molecule type" value="Genomic_DNA"/>
</dbReference>
<feature type="region of interest" description="Disordered" evidence="1">
    <location>
        <begin position="454"/>
        <end position="476"/>
    </location>
</feature>
<dbReference type="GO" id="GO:0030674">
    <property type="term" value="F:protein-macromolecule adaptor activity"/>
    <property type="evidence" value="ECO:0007669"/>
    <property type="project" value="TreeGrafter"/>
</dbReference>
<comment type="caution">
    <text evidence="3">The sequence shown here is derived from an EMBL/GenBank/DDBJ whole genome shotgun (WGS) entry which is preliminary data.</text>
</comment>
<dbReference type="GO" id="GO:0005829">
    <property type="term" value="C:cytosol"/>
    <property type="evidence" value="ECO:0007669"/>
    <property type="project" value="TreeGrafter"/>
</dbReference>
<dbReference type="PANTHER" id="PTHR11188:SF17">
    <property type="entry name" value="FI21816P1"/>
    <property type="match status" value="1"/>
</dbReference>
<feature type="region of interest" description="Disordered" evidence="1">
    <location>
        <begin position="153"/>
        <end position="298"/>
    </location>
</feature>
<dbReference type="AlphaFoldDB" id="A0A409VFB9"/>
<dbReference type="STRING" id="231916.A0A409VFB9"/>
<feature type="compositionally biased region" description="Basic and acidic residues" evidence="1">
    <location>
        <begin position="363"/>
        <end position="380"/>
    </location>
</feature>
<dbReference type="InterPro" id="IPR011022">
    <property type="entry name" value="Arrestin_C-like"/>
</dbReference>
<feature type="compositionally biased region" description="Low complexity" evidence="1">
    <location>
        <begin position="319"/>
        <end position="332"/>
    </location>
</feature>
<organism evidence="3 4">
    <name type="scientific">Gymnopilus dilepis</name>
    <dbReference type="NCBI Taxonomy" id="231916"/>
    <lineage>
        <taxon>Eukaryota</taxon>
        <taxon>Fungi</taxon>
        <taxon>Dikarya</taxon>
        <taxon>Basidiomycota</taxon>
        <taxon>Agaricomycotina</taxon>
        <taxon>Agaricomycetes</taxon>
        <taxon>Agaricomycetidae</taxon>
        <taxon>Agaricales</taxon>
        <taxon>Agaricineae</taxon>
        <taxon>Hymenogastraceae</taxon>
        <taxon>Gymnopilus</taxon>
    </lineage>
</organism>
<dbReference type="Pfam" id="PF00339">
    <property type="entry name" value="Arrestin_N"/>
    <property type="match status" value="1"/>
</dbReference>
<dbReference type="FunCoup" id="A0A409VFB9">
    <property type="interactions" value="267"/>
</dbReference>
<feature type="domain" description="Arrestin C-terminal-like" evidence="2">
    <location>
        <begin position="625"/>
        <end position="817"/>
    </location>
</feature>
<evidence type="ECO:0000313" key="4">
    <source>
        <dbReference type="Proteomes" id="UP000284706"/>
    </source>
</evidence>
<dbReference type="Proteomes" id="UP000284706">
    <property type="component" value="Unassembled WGS sequence"/>
</dbReference>
<dbReference type="SUPFAM" id="SSF81296">
    <property type="entry name" value="E set domains"/>
    <property type="match status" value="1"/>
</dbReference>
<reference evidence="3 4" key="1">
    <citation type="journal article" date="2018" name="Evol. Lett.">
        <title>Horizontal gene cluster transfer increased hallucinogenic mushroom diversity.</title>
        <authorList>
            <person name="Reynolds H.T."/>
            <person name="Vijayakumar V."/>
            <person name="Gluck-Thaler E."/>
            <person name="Korotkin H.B."/>
            <person name="Matheny P.B."/>
            <person name="Slot J.C."/>
        </authorList>
    </citation>
    <scope>NUCLEOTIDE SEQUENCE [LARGE SCALE GENOMIC DNA]</scope>
    <source>
        <strain evidence="3 4">SRW20</strain>
    </source>
</reference>
<dbReference type="GO" id="GO:0031625">
    <property type="term" value="F:ubiquitin protein ligase binding"/>
    <property type="evidence" value="ECO:0007669"/>
    <property type="project" value="TreeGrafter"/>
</dbReference>
<dbReference type="Gene3D" id="2.60.40.640">
    <property type="match status" value="1"/>
</dbReference>
<evidence type="ECO:0000259" key="2">
    <source>
        <dbReference type="SMART" id="SM01017"/>
    </source>
</evidence>
<dbReference type="Pfam" id="PF02752">
    <property type="entry name" value="Arrestin_C"/>
    <property type="match status" value="1"/>
</dbReference>
<sequence length="961" mass="107184">MTHNDKSKKHNSLSIRLTESAVFLRTDASTQRRNAALPDTRCSMLRGLLILDLVKPTKITSIEVELTATTSTAWPEGIGARRIEVTEEHEVFSASTTYFRGGMSHASRRTASIGPGVSYAQRYNHDLFNTDQRDFDDDWDEVEWEEFRGRQPRANHTILDANHTGSRDVSRSNSQSRPARHSMSGSSSDHHTQGTTLPTPNRDEPPPFDAELPSTSSELVPSLIALRSRPTRRGSVDGTQFQRTPLYETYHQPDEHLPPIPPYSPLPASPAVLSAASSTPVSPTPSIHEGQSGHSAQSLEDFRTTLQSSLRHQQLYRNHSSLSSSVHSLQSVRPQERSLSRRPSLSDVIPEHQAVGDTTPRLHSPEGEPPHTPTRHESSRSRTRPGRPESISQPQRYPYSPPPLESHPSAGSSSSSSSHVHLSHQQPSGHGTERGRKGSRFNLSVVSNMLMEAVRSSSPRTRKFGISQERDGYRDRERSVDTIASRRGRTMERRPEVIDLTPRVMFEEDGSRSRDSKERGIPVISRIWKDKDKEHHHHHEKGKSEGWKEFKKGTYTFPISFSIPANAPPTMQCDFGSVVWRLKAHVHRPGAFKPKMTASREVMVITCPTEEDTEDTENIIVERHWEQQLQYLISISGRSFYIGGTVPVTFTLMPLAKVKIHRLSVFIEEKVDYYTNMRRIARSDPVSRFTLLSIKGEGKGADPILPLDSDAPDVLRASPFFSIVDPNATDAELTEFASSLMGPGPWSFHQDLQLPKSCDVMKFTNRNRRSNITVSHVLKVVIRVERGDDLHVDGKTGRRKLYDIVVQTPVLILSCRCNPEWSSLPRYAETFDDITTITPSCPCQVARLQAQENASGFRPSSLYMSAALERITSRHSSNSSIVSAAETSPVNPAAMRSLRHLNDNDMIIRSNILFERLISGQESASGEAPPSYEDVALSPAHLSPTGPPPPPQVHGNGVALI</sequence>
<feature type="compositionally biased region" description="Low complexity" evidence="1">
    <location>
        <begin position="406"/>
        <end position="428"/>
    </location>
</feature>
<feature type="compositionally biased region" description="Pro residues" evidence="1">
    <location>
        <begin position="258"/>
        <end position="268"/>
    </location>
</feature>
<name>A0A409VFB9_9AGAR</name>
<evidence type="ECO:0000256" key="1">
    <source>
        <dbReference type="SAM" id="MobiDB-lite"/>
    </source>
</evidence>
<dbReference type="SMART" id="SM01017">
    <property type="entry name" value="Arrestin_C"/>
    <property type="match status" value="1"/>
</dbReference>
<protein>
    <recommendedName>
        <fullName evidence="2">Arrestin C-terminal-like domain-containing protein</fullName>
    </recommendedName>
</protein>
<evidence type="ECO:0000313" key="3">
    <source>
        <dbReference type="EMBL" id="PPQ64945.1"/>
    </source>
</evidence>
<feature type="region of interest" description="Disordered" evidence="1">
    <location>
        <begin position="318"/>
        <end position="438"/>
    </location>
</feature>
<gene>
    <name evidence="3" type="ORF">CVT26_015665</name>
</gene>